<dbReference type="PANTHER" id="PTHR30563:SF0">
    <property type="entry name" value="DNA RECOMBINATION PROTEIN RMUC"/>
    <property type="match status" value="1"/>
</dbReference>
<keyword evidence="3 5" id="KW-0175">Coiled coil</keyword>
<reference evidence="6 7" key="1">
    <citation type="submission" date="2020-08" db="EMBL/GenBank/DDBJ databases">
        <title>Croceimicrobium hydrocarbonivorans gen. nov., sp. nov., a novel marine bacterium isolated from a bacterial consortium that degrades polyethylene terephthalate.</title>
        <authorList>
            <person name="Liu R."/>
        </authorList>
    </citation>
    <scope>NUCLEOTIDE SEQUENCE [LARGE SCALE GENOMIC DNA]</scope>
    <source>
        <strain evidence="6 7">A20-9</strain>
    </source>
</reference>
<dbReference type="KEGG" id="chyd:H4K34_09220"/>
<keyword evidence="7" id="KW-1185">Reference proteome</keyword>
<protein>
    <submittedName>
        <fullName evidence="6">DNA recombination protein RmuC</fullName>
    </submittedName>
</protein>
<organism evidence="6 7">
    <name type="scientific">Croceimicrobium hydrocarbonivorans</name>
    <dbReference type="NCBI Taxonomy" id="2761580"/>
    <lineage>
        <taxon>Bacteria</taxon>
        <taxon>Pseudomonadati</taxon>
        <taxon>Bacteroidota</taxon>
        <taxon>Flavobacteriia</taxon>
        <taxon>Flavobacteriales</taxon>
        <taxon>Owenweeksiaceae</taxon>
        <taxon>Croceimicrobium</taxon>
    </lineage>
</organism>
<sequence length="441" mass="50581">MSLVYLFIPLAFVLGFALAWWINQKRPHPALEAEKNQLKNDLALWQSKAQSAEERIQSVEAELQNLRQQIQSYSEDKARLRAEVDHAQERLKEQKSELSDLQKQFSEQFQNLAQKILEEKSERFTQTNKENIEGILKPLNEKIKEFQEKVSRTNLEGAERNSALIQQIKSLQELNHSLKAEAHSLTQALKGESKTQGNWGEYQLERILESAGLQKDIHYRKEVNFKNSENQNQRPDFLLDLPDGKHLILDSKVSLTAYLRYVESEDEAEKARFLKEHLLSIHGHIDSLSKRNYQDLPGVNQPDYVMLFVANEPALHLALAEDPQLFDKALQKNIVLVSTSTLLATLRTISYIWRQDAQNKNAEEIARQAGAMFDKFVNFSDDLMKLGNQMATAQKTYDAAMNKLSEGRGSLVSRAQKLQELGAVNSQKKLDNRLIDSHDED</sequence>
<evidence type="ECO:0000313" key="6">
    <source>
        <dbReference type="EMBL" id="QNR22569.1"/>
    </source>
</evidence>
<dbReference type="Proteomes" id="UP000516305">
    <property type="component" value="Chromosome"/>
</dbReference>
<dbReference type="AlphaFoldDB" id="A0A7H0VA21"/>
<evidence type="ECO:0000313" key="7">
    <source>
        <dbReference type="Proteomes" id="UP000516305"/>
    </source>
</evidence>
<keyword evidence="4" id="KW-0233">DNA recombination</keyword>
<proteinExistence type="inferred from homology"/>
<dbReference type="GO" id="GO:0006310">
    <property type="term" value="P:DNA recombination"/>
    <property type="evidence" value="ECO:0007669"/>
    <property type="project" value="UniProtKB-KW"/>
</dbReference>
<dbReference type="EMBL" id="CP060139">
    <property type="protein sequence ID" value="QNR22569.1"/>
    <property type="molecule type" value="Genomic_DNA"/>
</dbReference>
<dbReference type="PANTHER" id="PTHR30563">
    <property type="entry name" value="DNA RECOMBINATION PROTEIN RMUC"/>
    <property type="match status" value="1"/>
</dbReference>
<evidence type="ECO:0000256" key="5">
    <source>
        <dbReference type="SAM" id="Coils"/>
    </source>
</evidence>
<evidence type="ECO:0000256" key="2">
    <source>
        <dbReference type="ARBA" id="ARBA00009840"/>
    </source>
</evidence>
<dbReference type="Gene3D" id="1.20.5.340">
    <property type="match status" value="1"/>
</dbReference>
<comment type="similarity">
    <text evidence="2">Belongs to the RmuC family.</text>
</comment>
<feature type="coiled-coil region" evidence="5">
    <location>
        <begin position="161"/>
        <end position="188"/>
    </location>
</feature>
<gene>
    <name evidence="6" type="primary">rmuC</name>
    <name evidence="6" type="ORF">H4K34_09220</name>
</gene>
<dbReference type="RefSeq" id="WP_210757135.1">
    <property type="nucleotide sequence ID" value="NZ_CP060139.1"/>
</dbReference>
<evidence type="ECO:0000256" key="1">
    <source>
        <dbReference type="ARBA" id="ARBA00003416"/>
    </source>
</evidence>
<evidence type="ECO:0000256" key="4">
    <source>
        <dbReference type="ARBA" id="ARBA00023172"/>
    </source>
</evidence>
<dbReference type="InterPro" id="IPR003798">
    <property type="entry name" value="DNA_recombination_RmuC"/>
</dbReference>
<accession>A0A7H0VA21</accession>
<dbReference type="Pfam" id="PF02646">
    <property type="entry name" value="RmuC"/>
    <property type="match status" value="1"/>
</dbReference>
<feature type="coiled-coil region" evidence="5">
    <location>
        <begin position="28"/>
        <end position="111"/>
    </location>
</feature>
<comment type="function">
    <text evidence="1">Involved in DNA recombination.</text>
</comment>
<name>A0A7H0VA21_9FLAO</name>
<evidence type="ECO:0000256" key="3">
    <source>
        <dbReference type="ARBA" id="ARBA00023054"/>
    </source>
</evidence>